<dbReference type="AlphaFoldDB" id="A0A9X2RU98"/>
<dbReference type="PROSITE" id="PS50975">
    <property type="entry name" value="ATP_GRASP"/>
    <property type="match status" value="1"/>
</dbReference>
<dbReference type="Gene3D" id="3.30.470.20">
    <property type="entry name" value="ATP-grasp fold, B domain"/>
    <property type="match status" value="1"/>
</dbReference>
<dbReference type="InterPro" id="IPR013815">
    <property type="entry name" value="ATP_grasp_subdomain_1"/>
</dbReference>
<evidence type="ECO:0000313" key="3">
    <source>
        <dbReference type="EMBL" id="MCQ8830608.1"/>
    </source>
</evidence>
<dbReference type="InterPro" id="IPR011761">
    <property type="entry name" value="ATP-grasp"/>
</dbReference>
<dbReference type="Gene3D" id="3.30.1490.20">
    <property type="entry name" value="ATP-grasp fold, A domain"/>
    <property type="match status" value="1"/>
</dbReference>
<reference evidence="3" key="1">
    <citation type="submission" date="2022-06" db="EMBL/GenBank/DDBJ databases">
        <title>WGS of actinobacteria.</title>
        <authorList>
            <person name="Thawai C."/>
        </authorList>
    </citation>
    <scope>NUCLEOTIDE SEQUENCE</scope>
    <source>
        <strain evidence="3">DSM 42010</strain>
    </source>
</reference>
<evidence type="ECO:0000256" key="1">
    <source>
        <dbReference type="PROSITE-ProRule" id="PRU00409"/>
    </source>
</evidence>
<organism evidence="3 4">
    <name type="scientific">Streptomyces malaysiensis subsp. samsunensis</name>
    <dbReference type="NCBI Taxonomy" id="459658"/>
    <lineage>
        <taxon>Bacteria</taxon>
        <taxon>Bacillati</taxon>
        <taxon>Actinomycetota</taxon>
        <taxon>Actinomycetes</taxon>
        <taxon>Kitasatosporales</taxon>
        <taxon>Streptomycetaceae</taxon>
        <taxon>Streptomyces</taxon>
        <taxon>Streptomyces violaceusniger group</taxon>
    </lineage>
</organism>
<evidence type="ECO:0000313" key="4">
    <source>
        <dbReference type="Proteomes" id="UP001142400"/>
    </source>
</evidence>
<gene>
    <name evidence="3" type="ORF">NQU54_16445</name>
</gene>
<dbReference type="RefSeq" id="WP_257631713.1">
    <property type="nucleotide sequence ID" value="NZ_JANIIC010000016.1"/>
</dbReference>
<dbReference type="InterPro" id="IPR036291">
    <property type="entry name" value="NAD(P)-bd_dom_sf"/>
</dbReference>
<dbReference type="InterPro" id="IPR003806">
    <property type="entry name" value="ATP-grasp_PylC-type"/>
</dbReference>
<protein>
    <submittedName>
        <fullName evidence="3">ATP-grasp domain-containing protein</fullName>
    </submittedName>
</protein>
<keyword evidence="4" id="KW-1185">Reference proteome</keyword>
<sequence>MAKRILVTGAGGAPGFDLARSLQRLGCKVLAADADPYAAGLLLPEVTAHVLPPAADAAYRAAVLRLCAQARPDAILSTVERELPQLIGLRRPLTDLGVITWLPTREAVTACGDKARFAAVLAEHGVPTPRTVLPDDLDRAPDGLLVIKPRHGQGAKDVHVCRTREQARVLCELVPAAIVQEHVSGREFTADCLVDRAGRASVILRYRLLVKGGLAVVSRTFTDAEAAERVRTTLTATGITGACCVQGFIRDEEGLGRIVITEANARVAGGFPASVAAGADYVGQYLRGLFRQDIHHDRLTYKPDVTLTRYVETLTTSEGTAR</sequence>
<dbReference type="Pfam" id="PF02655">
    <property type="entry name" value="ATP-grasp_3"/>
    <property type="match status" value="1"/>
</dbReference>
<dbReference type="GO" id="GO:0005524">
    <property type="term" value="F:ATP binding"/>
    <property type="evidence" value="ECO:0007669"/>
    <property type="project" value="UniProtKB-UniRule"/>
</dbReference>
<proteinExistence type="predicted"/>
<dbReference type="GO" id="GO:0046872">
    <property type="term" value="F:metal ion binding"/>
    <property type="evidence" value="ECO:0007669"/>
    <property type="project" value="InterPro"/>
</dbReference>
<keyword evidence="1" id="KW-0067">ATP-binding</keyword>
<name>A0A9X2RU98_STRMQ</name>
<feature type="domain" description="ATP-grasp" evidence="2">
    <location>
        <begin position="118"/>
        <end position="290"/>
    </location>
</feature>
<comment type="caution">
    <text evidence="3">The sequence shown here is derived from an EMBL/GenBank/DDBJ whole genome shotgun (WGS) entry which is preliminary data.</text>
</comment>
<evidence type="ECO:0000259" key="2">
    <source>
        <dbReference type="PROSITE" id="PS50975"/>
    </source>
</evidence>
<dbReference type="EMBL" id="JANIIC010000016">
    <property type="protein sequence ID" value="MCQ8830608.1"/>
    <property type="molecule type" value="Genomic_DNA"/>
</dbReference>
<dbReference type="SUPFAM" id="SSF51735">
    <property type="entry name" value="NAD(P)-binding Rossmann-fold domains"/>
    <property type="match status" value="1"/>
</dbReference>
<keyword evidence="1" id="KW-0547">Nucleotide-binding</keyword>
<dbReference type="Gene3D" id="3.40.50.20">
    <property type="match status" value="1"/>
</dbReference>
<accession>A0A9X2RU98</accession>
<dbReference type="Proteomes" id="UP001142400">
    <property type="component" value="Unassembled WGS sequence"/>
</dbReference>
<dbReference type="SUPFAM" id="SSF56059">
    <property type="entry name" value="Glutathione synthetase ATP-binding domain-like"/>
    <property type="match status" value="1"/>
</dbReference>